<sequence>MLTWDIGGRTGPMLPGAARRPSHRPPDRAFFKRRQLRRLAGASGAPKTGHRPTPGGGGRYLLIGFGLAFVEADTYWPQDHWGALIHPGQRVPENQPHESPPSHCPPA</sequence>
<organism evidence="2 3">
    <name type="scientific">Actinomadura rubrobrunea</name>
    <dbReference type="NCBI Taxonomy" id="115335"/>
    <lineage>
        <taxon>Bacteria</taxon>
        <taxon>Bacillati</taxon>
        <taxon>Actinomycetota</taxon>
        <taxon>Actinomycetes</taxon>
        <taxon>Streptosporangiales</taxon>
        <taxon>Thermomonosporaceae</taxon>
        <taxon>Actinomadura</taxon>
    </lineage>
</organism>
<dbReference type="EMBL" id="BSRZ01000009">
    <property type="protein sequence ID" value="GLW65488.1"/>
    <property type="molecule type" value="Genomic_DNA"/>
</dbReference>
<gene>
    <name evidence="2" type="ORF">Arub01_37320</name>
</gene>
<feature type="region of interest" description="Disordered" evidence="1">
    <location>
        <begin position="1"/>
        <end position="57"/>
    </location>
</feature>
<name>A0A9W6PYU9_9ACTN</name>
<evidence type="ECO:0000313" key="3">
    <source>
        <dbReference type="Proteomes" id="UP001165124"/>
    </source>
</evidence>
<feature type="region of interest" description="Disordered" evidence="1">
    <location>
        <begin position="84"/>
        <end position="107"/>
    </location>
</feature>
<accession>A0A9W6PYU9</accession>
<dbReference type="Proteomes" id="UP001165124">
    <property type="component" value="Unassembled WGS sequence"/>
</dbReference>
<keyword evidence="3" id="KW-1185">Reference proteome</keyword>
<dbReference type="AlphaFoldDB" id="A0A9W6PYU9"/>
<proteinExistence type="predicted"/>
<reference evidence="2" key="1">
    <citation type="submission" date="2023-02" db="EMBL/GenBank/DDBJ databases">
        <title>Actinomadura rubrobrunea NBRC 14622.</title>
        <authorList>
            <person name="Ichikawa N."/>
            <person name="Sato H."/>
            <person name="Tonouchi N."/>
        </authorList>
    </citation>
    <scope>NUCLEOTIDE SEQUENCE</scope>
    <source>
        <strain evidence="2">NBRC 14622</strain>
    </source>
</reference>
<evidence type="ECO:0000256" key="1">
    <source>
        <dbReference type="SAM" id="MobiDB-lite"/>
    </source>
</evidence>
<protein>
    <submittedName>
        <fullName evidence="2">Uncharacterized protein</fullName>
    </submittedName>
</protein>
<feature type="compositionally biased region" description="Pro residues" evidence="1">
    <location>
        <begin position="98"/>
        <end position="107"/>
    </location>
</feature>
<comment type="caution">
    <text evidence="2">The sequence shown here is derived from an EMBL/GenBank/DDBJ whole genome shotgun (WGS) entry which is preliminary data.</text>
</comment>
<evidence type="ECO:0000313" key="2">
    <source>
        <dbReference type="EMBL" id="GLW65488.1"/>
    </source>
</evidence>